<feature type="compositionally biased region" description="Polar residues" evidence="4">
    <location>
        <begin position="990"/>
        <end position="1027"/>
    </location>
</feature>
<comment type="caution">
    <text evidence="6">The sequence shown here is derived from an EMBL/GenBank/DDBJ whole genome shotgun (WGS) entry which is preliminary data.</text>
</comment>
<dbReference type="GO" id="GO:0045944">
    <property type="term" value="P:positive regulation of transcription by RNA polymerase II"/>
    <property type="evidence" value="ECO:0007669"/>
    <property type="project" value="TreeGrafter"/>
</dbReference>
<dbReference type="GO" id="GO:0060070">
    <property type="term" value="P:canonical Wnt signaling pathway"/>
    <property type="evidence" value="ECO:0007669"/>
    <property type="project" value="InterPro"/>
</dbReference>
<feature type="compositionally biased region" description="Gly residues" evidence="4">
    <location>
        <begin position="1335"/>
        <end position="1353"/>
    </location>
</feature>
<dbReference type="Proteomes" id="UP000034805">
    <property type="component" value="Unassembled WGS sequence"/>
</dbReference>
<feature type="compositionally biased region" description="Pro residues" evidence="4">
    <location>
        <begin position="589"/>
        <end position="599"/>
    </location>
</feature>
<dbReference type="GO" id="GO:0008013">
    <property type="term" value="F:beta-catenin binding"/>
    <property type="evidence" value="ECO:0007669"/>
    <property type="project" value="InterPro"/>
</dbReference>
<feature type="region of interest" description="Disordered" evidence="4">
    <location>
        <begin position="1419"/>
        <end position="1475"/>
    </location>
</feature>
<dbReference type="PANTHER" id="PTHR15185:SF5">
    <property type="entry name" value="B-CELL CLL_LYMPHOMA 9 PROTEIN"/>
    <property type="match status" value="1"/>
</dbReference>
<evidence type="ECO:0000313" key="6">
    <source>
        <dbReference type="EMBL" id="KPP73561.1"/>
    </source>
</evidence>
<keyword evidence="3" id="KW-0539">Nucleus</keyword>
<gene>
    <name evidence="6" type="ORF">Z043_107341</name>
</gene>
<dbReference type="Pfam" id="PF11502">
    <property type="entry name" value="BCL9"/>
    <property type="match status" value="1"/>
</dbReference>
<dbReference type="STRING" id="113540.ENSSFOP00015018887"/>
<feature type="compositionally biased region" description="Polar residues" evidence="4">
    <location>
        <begin position="425"/>
        <end position="449"/>
    </location>
</feature>
<feature type="compositionally biased region" description="Basic and acidic residues" evidence="4">
    <location>
        <begin position="19"/>
        <end position="35"/>
    </location>
</feature>
<feature type="compositionally biased region" description="Polar residues" evidence="4">
    <location>
        <begin position="54"/>
        <end position="91"/>
    </location>
</feature>
<feature type="compositionally biased region" description="Basic and acidic residues" evidence="4">
    <location>
        <begin position="210"/>
        <end position="229"/>
    </location>
</feature>
<protein>
    <submittedName>
        <fullName evidence="6">B-cell CLL/lymphoma 9 protein-like</fullName>
    </submittedName>
</protein>
<feature type="compositionally biased region" description="Gly residues" evidence="4">
    <location>
        <begin position="1461"/>
        <end position="1473"/>
    </location>
</feature>
<feature type="compositionally biased region" description="Low complexity" evidence="4">
    <location>
        <begin position="1119"/>
        <end position="1142"/>
    </location>
</feature>
<feature type="compositionally biased region" description="Polar residues" evidence="4">
    <location>
        <begin position="251"/>
        <end position="291"/>
    </location>
</feature>
<name>A0A0N8K101_SCLFO</name>
<evidence type="ECO:0000256" key="2">
    <source>
        <dbReference type="ARBA" id="ARBA00009200"/>
    </source>
</evidence>
<feature type="compositionally biased region" description="Basic and acidic residues" evidence="4">
    <location>
        <begin position="495"/>
        <end position="520"/>
    </location>
</feature>
<dbReference type="InterPro" id="IPR015668">
    <property type="entry name" value="Bcl-9/Bcl-9l"/>
</dbReference>
<feature type="compositionally biased region" description="Low complexity" evidence="4">
    <location>
        <begin position="401"/>
        <end position="410"/>
    </location>
</feature>
<feature type="compositionally biased region" description="Polar residues" evidence="4">
    <location>
        <begin position="358"/>
        <end position="381"/>
    </location>
</feature>
<evidence type="ECO:0000256" key="1">
    <source>
        <dbReference type="ARBA" id="ARBA00004123"/>
    </source>
</evidence>
<feature type="compositionally biased region" description="Basic and acidic residues" evidence="4">
    <location>
        <begin position="190"/>
        <end position="202"/>
    </location>
</feature>
<reference evidence="6 7" key="1">
    <citation type="submission" date="2015-08" db="EMBL/GenBank/DDBJ databases">
        <title>The genome of the Asian arowana (Scleropages formosus).</title>
        <authorList>
            <person name="Tan M.H."/>
            <person name="Gan H.M."/>
            <person name="Croft L.J."/>
            <person name="Austin C.M."/>
        </authorList>
    </citation>
    <scope>NUCLEOTIDE SEQUENCE [LARGE SCALE GENOMIC DNA]</scope>
    <source>
        <strain evidence="6">Aro1</strain>
    </source>
</reference>
<comment type="subcellular location">
    <subcellularLocation>
        <location evidence="1">Nucleus</location>
    </subcellularLocation>
</comment>
<feature type="compositionally biased region" description="Low complexity" evidence="4">
    <location>
        <begin position="98"/>
        <end position="124"/>
    </location>
</feature>
<dbReference type="PANTHER" id="PTHR15185">
    <property type="entry name" value="BCL9"/>
    <property type="match status" value="1"/>
</dbReference>
<dbReference type="GO" id="GO:0003713">
    <property type="term" value="F:transcription coactivator activity"/>
    <property type="evidence" value="ECO:0007669"/>
    <property type="project" value="InterPro"/>
</dbReference>
<feature type="region of interest" description="Disordered" evidence="4">
    <location>
        <begin position="1181"/>
        <end position="1201"/>
    </location>
</feature>
<dbReference type="Gene3D" id="3.30.40.10">
    <property type="entry name" value="Zinc/RING finger domain, C3HC4 (zinc finger)"/>
    <property type="match status" value="1"/>
</dbReference>
<sequence>MLELQEERAAAAAAAAHFTKKERAKKEREEAKESRSSSSAGPRNPRVTPAHTKATPSPHQHLNPPSASLGSPSMHSSNPKVRNSPSANTQRIYIHPYSSPNSSPKSKQEAMVRSPPVMSPSSAAQMDSKLPNQGKQGGTGGQSQPSPCDPKTISGSHPPKGPQGAMGNLGLKNGQSLTSGNGPKGKVKRERSTSVESFEQRDTGTPNNEMEQKDSGLRAKRMCVAERRQPYSGTDWCSGAESDEDDPGFFNCNSSDIKPQDPSSLPSSNAGISRSSTPSHNATGAQSTSSEPAGGQKASSKVVYVFTTEMANKAADAVITGHADTIIAYHMKNISSSKGDKSHLPVNNQMGPLRNEQKPLQQATGNPQQQSSHPSEQNHQLATKVPPQSQQQPAQPPSSQQPPQGAKPGSLPQDGAMSGGMDSKSLPSSSPHNATPQDGTPSSQASCTPGPQPGFPSMEQSKGTDAKLTAQHHQQMANEIMSSMSDNPEGLSQEQLEHRERSLQTLRDIQRMLFPDDKDMTSMGQANPTAPPPNSGMMEGMAKKPDQGPLQAMMAQSQNLGKPGSGSRPEGPNFGPSGHRDMPFSPDELGPPPPGPPMNSHPGPEHGDHMTPEQMAWLKLQQEFYEEKKRKQEQMQHRPMPDMMLHQHGPRGMMRGPPPPYQMNPGEVWGPGGPEPFPDQMNMGPRGMGPPHHMQRMPGFPGMMNPDMDGGPNPIPRPGMNWPDDMPKMGDGRGFLPGQGVFGGPGGRGERFPNPQAVQEAMFQQGMGDKQQMGLPPGMVMDMNRMMGNQRPMDPGNNNGGGAMFPRMPGEGPMSPSSRMEFVKGLGRDMGEFAMGPGNMNMKDMHLNVSVGPNPQMMPSKVREPPMNMSPEEMMKMRQGGGGPPPDSMGPQQKILQGPPFPDQSQPGDFNMGPARHFPGMPPQGPGNMRGPRGEQPFGPEQRGNAGANSRLSHMPPSQPPNSAALGSGPSPNQRNIGRKPSDLSVQAGPVNSPNVNPLKSPTLRQVQSPMLGSPSGNLKSPQTPSQLAGMLSGPSVAAAAAAAASIKSPPMMGSAGASPVHLKSPSLPAPSPGWTSSPKPPMQSPGIPQNNKPSLSMTSPSMMGSVETGGNGPPSAPPSSNSSGPPGSMGLPGSLPSGSPYSIPPEPTLSQNPLSIMMSRMSKFAMPSSTPLYHDAIKTVASSDDDSPPARSPNLPPMSNSMTSMYHRNQAHIYLQRIILQCMGVNHHPRMMAPSSSGHMPSLSPMGMNTMGSQPHSHSMPSQMPSPNMPPHSGPMGPGMMPHGIMMPPGSQEPGMGNSQMIPQGRMGFPHRQQGFPPGQSPPQQVPFPHNGPGHQGGFPQGMGFPGDGGPLGRISNLPHGPGGEPPMCKPTAPGGQESFGNMPGVFNDADLHEVIRPGASGIPEFDLSRIIPSEKPSQTLSYFPRGEAPGAKPPHPSGPSGFPQMQGMMGEGNPRMGLPMGGMGGPSGPGHMGPQDMPMGNPSHNPMRPPGFMPQGMIGPQHRMLSPGQPGMMGGPGMAQGKERGPMYNHPGPVGSPNMMMSLHGMGGPQQTMMMPPQMRPRGMAADMGMGFNPGPGNPGNLMF</sequence>
<proteinExistence type="inferred from homology"/>
<feature type="compositionally biased region" description="Polar residues" evidence="4">
    <location>
        <begin position="471"/>
        <end position="494"/>
    </location>
</feature>
<dbReference type="InterPro" id="IPR013083">
    <property type="entry name" value="Znf_RING/FYVE/PHD"/>
</dbReference>
<dbReference type="EMBL" id="JARO02002088">
    <property type="protein sequence ID" value="KPP73561.1"/>
    <property type="molecule type" value="Genomic_DNA"/>
</dbReference>
<feature type="compositionally biased region" description="Polar residues" evidence="4">
    <location>
        <begin position="1087"/>
        <end position="1103"/>
    </location>
</feature>
<feature type="region of interest" description="Disordered" evidence="4">
    <location>
        <begin position="1"/>
        <end position="300"/>
    </location>
</feature>
<dbReference type="GO" id="GO:1990907">
    <property type="term" value="C:beta-catenin-TCF complex"/>
    <property type="evidence" value="ECO:0007669"/>
    <property type="project" value="TreeGrafter"/>
</dbReference>
<feature type="region of interest" description="Disordered" evidence="4">
    <location>
        <begin position="865"/>
        <end position="1153"/>
    </location>
</feature>
<evidence type="ECO:0000256" key="4">
    <source>
        <dbReference type="SAM" id="MobiDB-lite"/>
    </source>
</evidence>
<dbReference type="InterPro" id="IPR024670">
    <property type="entry name" value="BCL9_beta-catenin-bd_dom"/>
</dbReference>
<evidence type="ECO:0000256" key="3">
    <source>
        <dbReference type="ARBA" id="ARBA00023242"/>
    </source>
</evidence>
<organism evidence="6 7">
    <name type="scientific">Scleropages formosus</name>
    <name type="common">Asian bonytongue</name>
    <name type="synonym">Osteoglossum formosum</name>
    <dbReference type="NCBI Taxonomy" id="113540"/>
    <lineage>
        <taxon>Eukaryota</taxon>
        <taxon>Metazoa</taxon>
        <taxon>Chordata</taxon>
        <taxon>Craniata</taxon>
        <taxon>Vertebrata</taxon>
        <taxon>Euteleostomi</taxon>
        <taxon>Actinopterygii</taxon>
        <taxon>Neopterygii</taxon>
        <taxon>Teleostei</taxon>
        <taxon>Osteoglossocephala</taxon>
        <taxon>Osteoglossomorpha</taxon>
        <taxon>Osteoglossiformes</taxon>
        <taxon>Osteoglossidae</taxon>
        <taxon>Scleropages</taxon>
    </lineage>
</organism>
<comment type="similarity">
    <text evidence="2">Belongs to the BCL9 family.</text>
</comment>
<feature type="domain" description="B-cell lymphoma 9 beta-catenin binding" evidence="5">
    <location>
        <begin position="490"/>
        <end position="527"/>
    </location>
</feature>
<feature type="region of interest" description="Disordered" evidence="4">
    <location>
        <begin position="1314"/>
        <end position="1384"/>
    </location>
</feature>
<feature type="region of interest" description="Disordered" evidence="4">
    <location>
        <begin position="334"/>
        <end position="610"/>
    </location>
</feature>
<accession>A0A0N8K101</accession>
<evidence type="ECO:0000259" key="5">
    <source>
        <dbReference type="Pfam" id="PF11502"/>
    </source>
</evidence>
<evidence type="ECO:0000313" key="7">
    <source>
        <dbReference type="Proteomes" id="UP000034805"/>
    </source>
</evidence>